<proteinExistence type="predicted"/>
<gene>
    <name evidence="1" type="ORF">EQG79_28155</name>
</gene>
<dbReference type="AlphaFoldDB" id="A0A4Q2UEJ1"/>
<dbReference type="RefSeq" id="WP_129606149.1">
    <property type="nucleotide sequence ID" value="NZ_SBLB01000012.1"/>
</dbReference>
<comment type="caution">
    <text evidence="1">The sequence shown here is derived from an EMBL/GenBank/DDBJ whole genome shotgun (WGS) entry which is preliminary data.</text>
</comment>
<reference evidence="1 2" key="1">
    <citation type="submission" date="2019-01" db="EMBL/GenBank/DDBJ databases">
        <title>Spirosoma flava sp. nov., a propanil-degrading bacterium isolated from herbicide-contaminated soil.</title>
        <authorList>
            <person name="Zhang L."/>
            <person name="Jiang J.-D."/>
        </authorList>
    </citation>
    <scope>NUCLEOTIDE SEQUENCE [LARGE SCALE GENOMIC DNA]</scope>
    <source>
        <strain evidence="1 2">TY50</strain>
    </source>
</reference>
<sequence>MIPPTFSIRTLRRILHKRTGIATWRVKLFSDLRRDLGLTDWQLEQVLADIALVTGLTFPADTAQHLTDVFDLLIHVILRLPEAYDAEAYYGPLPARLAEKLPPTNYAPTLIAFGAVHLN</sequence>
<accession>A0A4Q2UEJ1</accession>
<keyword evidence="2" id="KW-1185">Reference proteome</keyword>
<name>A0A4Q2UEJ1_9BACT</name>
<organism evidence="1 2">
    <name type="scientific">Spirosoma sordidisoli</name>
    <dbReference type="NCBI Taxonomy" id="2502893"/>
    <lineage>
        <taxon>Bacteria</taxon>
        <taxon>Pseudomonadati</taxon>
        <taxon>Bacteroidota</taxon>
        <taxon>Cytophagia</taxon>
        <taxon>Cytophagales</taxon>
        <taxon>Cytophagaceae</taxon>
        <taxon>Spirosoma</taxon>
    </lineage>
</organism>
<dbReference type="EMBL" id="SBLB01000012">
    <property type="protein sequence ID" value="RYC66712.1"/>
    <property type="molecule type" value="Genomic_DNA"/>
</dbReference>
<dbReference type="Proteomes" id="UP000290407">
    <property type="component" value="Unassembled WGS sequence"/>
</dbReference>
<protein>
    <submittedName>
        <fullName evidence="1">Uncharacterized protein</fullName>
    </submittedName>
</protein>
<evidence type="ECO:0000313" key="2">
    <source>
        <dbReference type="Proteomes" id="UP000290407"/>
    </source>
</evidence>
<evidence type="ECO:0000313" key="1">
    <source>
        <dbReference type="EMBL" id="RYC66712.1"/>
    </source>
</evidence>